<keyword evidence="2 6" id="KW-0732">Signal</keyword>
<dbReference type="InterPro" id="IPR008979">
    <property type="entry name" value="Galactose-bd-like_sf"/>
</dbReference>
<feature type="chain" id="PRO_5007593598" evidence="6">
    <location>
        <begin position="21"/>
        <end position="532"/>
    </location>
</feature>
<dbReference type="SUPFAM" id="SSF49785">
    <property type="entry name" value="Galactose-binding domain-like"/>
    <property type="match status" value="1"/>
</dbReference>
<evidence type="ECO:0000313" key="8">
    <source>
        <dbReference type="EMBL" id="KYR00179.1"/>
    </source>
</evidence>
<dbReference type="InterPro" id="IPR051477">
    <property type="entry name" value="Expansin_CellWall"/>
</dbReference>
<evidence type="ECO:0000256" key="3">
    <source>
        <dbReference type="ARBA" id="ARBA00023157"/>
    </source>
</evidence>
<feature type="domain" description="Expansin-like EG45" evidence="7">
    <location>
        <begin position="53"/>
        <end position="168"/>
    </location>
</feature>
<dbReference type="InParanoid" id="A0A152A1V4"/>
<dbReference type="PANTHER" id="PTHR31836:SF3">
    <property type="entry name" value="EXPANSIN-LIKE PROTEIN 9"/>
    <property type="match status" value="1"/>
</dbReference>
<proteinExistence type="inferred from homology"/>
<gene>
    <name evidence="8" type="ORF">DLAC_03334</name>
</gene>
<dbReference type="OMA" id="FEINNIM"/>
<accession>A0A152A1V4</accession>
<reference evidence="8 9" key="1">
    <citation type="submission" date="2015-12" db="EMBL/GenBank/DDBJ databases">
        <title>Dictyostelia acquired genes for synthesis and detection of signals that induce cell-type specialization by lateral gene transfer from prokaryotes.</title>
        <authorList>
            <person name="Gloeckner G."/>
            <person name="Schaap P."/>
        </authorList>
    </citation>
    <scope>NUCLEOTIDE SEQUENCE [LARGE SCALE GENOMIC DNA]</scope>
    <source>
        <strain evidence="8 9">TK</strain>
    </source>
</reference>
<evidence type="ECO:0000256" key="5">
    <source>
        <dbReference type="SAM" id="Phobius"/>
    </source>
</evidence>
<evidence type="ECO:0000259" key="7">
    <source>
        <dbReference type="PROSITE" id="PS50842"/>
    </source>
</evidence>
<comment type="caution">
    <text evidence="8">The sequence shown here is derived from an EMBL/GenBank/DDBJ whole genome shotgun (WGS) entry which is preliminary data.</text>
</comment>
<dbReference type="Gene3D" id="2.40.40.10">
    <property type="entry name" value="RlpA-like domain"/>
    <property type="match status" value="1"/>
</dbReference>
<dbReference type="EMBL" id="LODT01000016">
    <property type="protein sequence ID" value="KYR00179.1"/>
    <property type="molecule type" value="Genomic_DNA"/>
</dbReference>
<dbReference type="OrthoDB" id="406505at2759"/>
<dbReference type="PROSITE" id="PS50842">
    <property type="entry name" value="EXPANSIN_EG45"/>
    <property type="match status" value="1"/>
</dbReference>
<comment type="similarity">
    <text evidence="1">Belongs to the expansin family. Expansin A subfamily.</text>
</comment>
<keyword evidence="5" id="KW-0812">Transmembrane</keyword>
<keyword evidence="3" id="KW-1015">Disulfide bond</keyword>
<dbReference type="Proteomes" id="UP000076078">
    <property type="component" value="Unassembled WGS sequence"/>
</dbReference>
<dbReference type="CDD" id="cd22271">
    <property type="entry name" value="DPBB_EXP_N-like"/>
    <property type="match status" value="1"/>
</dbReference>
<dbReference type="InterPro" id="IPR007112">
    <property type="entry name" value="Expansin/allergen_DPBB_dom"/>
</dbReference>
<evidence type="ECO:0000256" key="2">
    <source>
        <dbReference type="ARBA" id="ARBA00022729"/>
    </source>
</evidence>
<dbReference type="InterPro" id="IPR036908">
    <property type="entry name" value="RlpA-like_sf"/>
</dbReference>
<feature type="transmembrane region" description="Helical" evidence="5">
    <location>
        <begin position="512"/>
        <end position="531"/>
    </location>
</feature>
<feature type="signal peptide" evidence="6">
    <location>
        <begin position="1"/>
        <end position="20"/>
    </location>
</feature>
<dbReference type="SUPFAM" id="SSF50685">
    <property type="entry name" value="Barwin-like endoglucanases"/>
    <property type="match status" value="1"/>
</dbReference>
<keyword evidence="5" id="KW-1133">Transmembrane helix</keyword>
<sequence length="532" mass="58008">MKKFIFLLFQLILISTLVCGEYYQIDASSSVPASSEGSQVTSSEDPYINSIPLSVCGTASCVPTASINSDGACKINPKTLGYYPATLSKGAFSTGKRCGECFRLIGPNGTVTVMVSDECTAGDPCNQDDSFHFGIPNEAYDKLIANRETNGNIFSLGYQEVACELDQNIFVEFAGGQTGRVDYQYYFTVRFSSYSVGIERVQCKGTGMARYMEMTLNGGGQWTWNKKNEPGEDAKFLFPASFILTGFDGEHIEYTVQSNPPASVLIDTQHQFTPVKHPEADRVCTMGMVPEIIYEDHLSFGWDATHSFQYDSLNFSADPGDLPTLNEHVIEIDCSGSCGINLYRGGGFETKYLETLKFDARADPPSSNLKIYFGVGGSYILPKTLTSDWDSYSIPVEDLKPNQIEQYLVFLNSKDGVKQKFFFDNIKWEFKAGAPKTPNVVVDTTTAFPTMRPLTSTGGVTSGGVTSGSTSGISDQVTGISDNISTDGDQITGDTNGESGSASSSTAVIVPQKFNCLLLFFISIFIYTILYL</sequence>
<keyword evidence="5" id="KW-0472">Membrane</keyword>
<evidence type="ECO:0000313" key="9">
    <source>
        <dbReference type="Proteomes" id="UP000076078"/>
    </source>
</evidence>
<name>A0A152A1V4_TIELA</name>
<dbReference type="PANTHER" id="PTHR31836">
    <property type="match status" value="1"/>
</dbReference>
<dbReference type="AlphaFoldDB" id="A0A152A1V4"/>
<dbReference type="FunCoup" id="A0A152A1V4">
    <property type="interactions" value="738"/>
</dbReference>
<evidence type="ECO:0000256" key="4">
    <source>
        <dbReference type="SAM" id="MobiDB-lite"/>
    </source>
</evidence>
<protein>
    <submittedName>
        <fullName evidence="8">Expansin-like protein</fullName>
    </submittedName>
</protein>
<evidence type="ECO:0000256" key="1">
    <source>
        <dbReference type="ARBA" id="ARBA00005392"/>
    </source>
</evidence>
<evidence type="ECO:0000256" key="6">
    <source>
        <dbReference type="SAM" id="SignalP"/>
    </source>
</evidence>
<keyword evidence="9" id="KW-1185">Reference proteome</keyword>
<feature type="region of interest" description="Disordered" evidence="4">
    <location>
        <begin position="479"/>
        <end position="498"/>
    </location>
</feature>
<organism evidence="8 9">
    <name type="scientific">Tieghemostelium lacteum</name>
    <name type="common">Slime mold</name>
    <name type="synonym">Dictyostelium lacteum</name>
    <dbReference type="NCBI Taxonomy" id="361077"/>
    <lineage>
        <taxon>Eukaryota</taxon>
        <taxon>Amoebozoa</taxon>
        <taxon>Evosea</taxon>
        <taxon>Eumycetozoa</taxon>
        <taxon>Dictyostelia</taxon>
        <taxon>Dictyosteliales</taxon>
        <taxon>Raperosteliaceae</taxon>
        <taxon>Tieghemostelium</taxon>
    </lineage>
</organism>